<dbReference type="PANTHER" id="PTHR43737:SF1">
    <property type="entry name" value="DUF1501 DOMAIN-CONTAINING PROTEIN"/>
    <property type="match status" value="1"/>
</dbReference>
<dbReference type="EMBL" id="CACVAY010000037">
    <property type="protein sequence ID" value="CAA6808593.1"/>
    <property type="molecule type" value="Genomic_DNA"/>
</dbReference>
<dbReference type="AlphaFoldDB" id="A0A6S6SQX0"/>
<dbReference type="InterPro" id="IPR010869">
    <property type="entry name" value="DUF1501"/>
</dbReference>
<evidence type="ECO:0000313" key="1">
    <source>
        <dbReference type="EMBL" id="CAA6808593.1"/>
    </source>
</evidence>
<proteinExistence type="predicted"/>
<sequence length="384" mass="42995">MNRREFMQFSALTTLTSAGLFPTLSLADTVNNKRRIVVLVELEGGNDGLNTLVPYTDPIYQDKKIRRNLTLSKSQVIDVGSNMGMHSSLKPLKGLWDKDQLAWVQNVGFAQPDGSHFRSRDIWETAGTFNHIPDEGWLAQVLPQRSYGVDGIVVGQGLGPMSGKRCRSVVMQDPKTFVQQAESLDDLDLECSNPSLQHIVDVQKQLHGAKDVLERSARMRHIDRYFPVRRTFNNDLRSVAKMIVGGADASVYKVSLGGFDTHASQAVPHKNLLHYLAQGLDSFSKAMISSHMWDNVVVMTYSEFGRRIKQNLSGGTDHGIAAPMLVMGGKVKGGVLYGHNPDLKNHDNWNVRHEFDIRSVYGTITENWWGYENPWANQGKIDFV</sequence>
<name>A0A6S6SQX0_9GAMM</name>
<organism evidence="1">
    <name type="scientific">uncultured Thiotrichaceae bacterium</name>
    <dbReference type="NCBI Taxonomy" id="298394"/>
    <lineage>
        <taxon>Bacteria</taxon>
        <taxon>Pseudomonadati</taxon>
        <taxon>Pseudomonadota</taxon>
        <taxon>Gammaproteobacteria</taxon>
        <taxon>Thiotrichales</taxon>
        <taxon>Thiotrichaceae</taxon>
        <taxon>environmental samples</taxon>
    </lineage>
</organism>
<gene>
    <name evidence="1" type="ORF">HELGO_WM12805</name>
</gene>
<dbReference type="Pfam" id="PF07394">
    <property type="entry name" value="DUF1501"/>
    <property type="match status" value="1"/>
</dbReference>
<evidence type="ECO:0008006" key="2">
    <source>
        <dbReference type="Google" id="ProtNLM"/>
    </source>
</evidence>
<protein>
    <recommendedName>
        <fullName evidence="2">DUF1501 domain-containing protein</fullName>
    </recommendedName>
</protein>
<accession>A0A6S6SQX0</accession>
<dbReference type="PANTHER" id="PTHR43737">
    <property type="entry name" value="BLL7424 PROTEIN"/>
    <property type="match status" value="1"/>
</dbReference>
<reference evidence="1" key="1">
    <citation type="submission" date="2020-01" db="EMBL/GenBank/DDBJ databases">
        <authorList>
            <person name="Meier V. D."/>
            <person name="Meier V D."/>
        </authorList>
    </citation>
    <scope>NUCLEOTIDE SEQUENCE</scope>
    <source>
        <strain evidence="1">HLG_WM_MAG_07</strain>
    </source>
</reference>